<dbReference type="SUPFAM" id="SSF52172">
    <property type="entry name" value="CheY-like"/>
    <property type="match status" value="1"/>
</dbReference>
<dbReference type="InterPro" id="IPR011006">
    <property type="entry name" value="CheY-like_superfamily"/>
</dbReference>
<comment type="caution">
    <text evidence="3">The sequence shown here is derived from an EMBL/GenBank/DDBJ whole genome shotgun (WGS) entry which is preliminary data.</text>
</comment>
<keyword evidence="1" id="KW-0597">Phosphoprotein</keyword>
<organism evidence="3 4">
    <name type="scientific">Mycoplana rhizolycopersici</name>
    <dbReference type="NCBI Taxonomy" id="2746702"/>
    <lineage>
        <taxon>Bacteria</taxon>
        <taxon>Pseudomonadati</taxon>
        <taxon>Pseudomonadota</taxon>
        <taxon>Alphaproteobacteria</taxon>
        <taxon>Hyphomicrobiales</taxon>
        <taxon>Rhizobiaceae</taxon>
        <taxon>Mycoplana</taxon>
    </lineage>
</organism>
<evidence type="ECO:0000313" key="3">
    <source>
        <dbReference type="EMBL" id="NVP58575.1"/>
    </source>
</evidence>
<dbReference type="InterPro" id="IPR001789">
    <property type="entry name" value="Sig_transdc_resp-reg_receiver"/>
</dbReference>
<evidence type="ECO:0000313" key="4">
    <source>
        <dbReference type="Proteomes" id="UP000659172"/>
    </source>
</evidence>
<name>A0ABX2QLJ9_9HYPH</name>
<dbReference type="Gene3D" id="3.40.50.2300">
    <property type="match status" value="1"/>
</dbReference>
<feature type="domain" description="Response regulatory" evidence="2">
    <location>
        <begin position="6"/>
        <end position="110"/>
    </location>
</feature>
<proteinExistence type="predicted"/>
<feature type="modified residue" description="4-aspartylphosphate" evidence="1">
    <location>
        <position position="53"/>
    </location>
</feature>
<dbReference type="EMBL" id="JABXYK010000029">
    <property type="protein sequence ID" value="NVP58575.1"/>
    <property type="molecule type" value="Genomic_DNA"/>
</dbReference>
<dbReference type="RefSeq" id="WP_176952472.1">
    <property type="nucleotide sequence ID" value="NZ_JABXYK010000029.1"/>
</dbReference>
<dbReference type="Proteomes" id="UP000659172">
    <property type="component" value="Unassembled WGS sequence"/>
</dbReference>
<gene>
    <name evidence="3" type="ORF">HV823_25410</name>
</gene>
<protein>
    <recommendedName>
        <fullName evidence="2">Response regulatory domain-containing protein</fullName>
    </recommendedName>
</protein>
<dbReference type="PROSITE" id="PS50110">
    <property type="entry name" value="RESPONSE_REGULATORY"/>
    <property type="match status" value="1"/>
</dbReference>
<reference evidence="3 4" key="1">
    <citation type="submission" date="2020-06" db="EMBL/GenBank/DDBJ databases">
        <title>Rhizobium sp.nov. isolated from the tomato plant.</title>
        <authorList>
            <person name="Thin K.K."/>
            <person name="Zhang X."/>
            <person name="He S."/>
        </authorList>
    </citation>
    <scope>NUCLEOTIDE SEQUENCE [LARGE SCALE GENOMIC DNA]</scope>
    <source>
        <strain evidence="3 4">DBTS2</strain>
    </source>
</reference>
<evidence type="ECO:0000259" key="2">
    <source>
        <dbReference type="PROSITE" id="PS50110"/>
    </source>
</evidence>
<keyword evidence="4" id="KW-1185">Reference proteome</keyword>
<evidence type="ECO:0000256" key="1">
    <source>
        <dbReference type="PROSITE-ProRule" id="PRU00169"/>
    </source>
</evidence>
<accession>A0ABX2QLJ9</accession>
<sequence length="113" mass="11913">MSDSSTVVAIVKDPALLRSIGFALNAHGQAVEEFSDWATAAAALKRADCVIIDACLPQATVRDGFKLTQHGVKLVILAEDDTDYGADASVHVLSKPLTGLDIANAVEALRKHT</sequence>